<evidence type="ECO:0000313" key="6">
    <source>
        <dbReference type="Proteomes" id="UP000195570"/>
    </source>
</evidence>
<dbReference type="InterPro" id="IPR028882">
    <property type="entry name" value="SDHAF2"/>
</dbReference>
<evidence type="ECO:0000256" key="4">
    <source>
        <dbReference type="HAMAP-Rule" id="MF_03057"/>
    </source>
</evidence>
<keyword evidence="2 4" id="KW-0496">Mitochondrion</keyword>
<dbReference type="FunFam" id="1.10.150.250:FF:000002">
    <property type="entry name" value="Succinate dehydrogenase assembly factor 2, mitochondrial"/>
    <property type="match status" value="1"/>
</dbReference>
<reference evidence="5" key="1">
    <citation type="submission" date="2016-09" db="EMBL/GenBank/DDBJ databases">
        <authorList>
            <person name="Hebert L."/>
            <person name="Moumen B."/>
        </authorList>
    </citation>
    <scope>NUCLEOTIDE SEQUENCE [LARGE SCALE GENOMIC DNA]</scope>
    <source>
        <strain evidence="5">OVI</strain>
    </source>
</reference>
<comment type="subunit">
    <text evidence="4">Interacts with the flavoprotein subunit within the SDH catalytic dimer.</text>
</comment>
<dbReference type="PANTHER" id="PTHR12469:SF2">
    <property type="entry name" value="SUCCINATE DEHYDROGENASE ASSEMBLY FACTOR 2, MITOCHONDRIAL"/>
    <property type="match status" value="1"/>
</dbReference>
<name>A0A1G4IHG3_TRYEQ</name>
<dbReference type="PANTHER" id="PTHR12469">
    <property type="entry name" value="PROTEIN EMI5 HOMOLOG, MITOCHONDRIAL"/>
    <property type="match status" value="1"/>
</dbReference>
<evidence type="ECO:0000313" key="5">
    <source>
        <dbReference type="EMBL" id="SCU71880.1"/>
    </source>
</evidence>
<dbReference type="GO" id="GO:0005759">
    <property type="term" value="C:mitochondrial matrix"/>
    <property type="evidence" value="ECO:0007669"/>
    <property type="project" value="UniProtKB-SubCell"/>
</dbReference>
<accession>A0A1G4IHG3</accession>
<dbReference type="GO" id="GO:0034553">
    <property type="term" value="P:mitochondrial respiratory chain complex II assembly"/>
    <property type="evidence" value="ECO:0007669"/>
    <property type="project" value="TreeGrafter"/>
</dbReference>
<dbReference type="HAMAP" id="MF_03057">
    <property type="entry name" value="SDHAF2"/>
    <property type="match status" value="1"/>
</dbReference>
<keyword evidence="3 4" id="KW-0143">Chaperone</keyword>
<dbReference type="Gene3D" id="1.10.150.250">
    <property type="entry name" value="Flavinator of succinate dehydrogenase"/>
    <property type="match status" value="1"/>
</dbReference>
<dbReference type="InterPro" id="IPR036714">
    <property type="entry name" value="SDH_sf"/>
</dbReference>
<comment type="caution">
    <text evidence="5">The sequence shown here is derived from an EMBL/GenBank/DDBJ whole genome shotgun (WGS) entry which is preliminary data.</text>
</comment>
<evidence type="ECO:0000256" key="1">
    <source>
        <dbReference type="ARBA" id="ARBA00004305"/>
    </source>
</evidence>
<sequence length="146" mass="16921">MLRRLFTRMAPRAKNHEELMKMLREGSQVGKMAASEESGVTFRDIRTVPIGESNEAKRRRLLYQSTYRGMVEMDIILGAFARQNIETLSAPQLEEYDAVLRHFDNDLYKWLVMDVEAPAEVAQIPVFQSLHSFVRDEREKLLKCAS</sequence>
<protein>
    <recommendedName>
        <fullName evidence="4">Succinate dehydrogenase assembly factor 2, mitochondrial</fullName>
        <shortName evidence="4">SDH assembly factor 2</shortName>
        <shortName evidence="4">SDHAF2</shortName>
    </recommendedName>
</protein>
<gene>
    <name evidence="5" type="ORF">TEOVI_000346200</name>
</gene>
<dbReference type="GeneID" id="92377402"/>
<proteinExistence type="inferred from homology"/>
<organism evidence="5 6">
    <name type="scientific">Trypanosoma equiperdum</name>
    <dbReference type="NCBI Taxonomy" id="5694"/>
    <lineage>
        <taxon>Eukaryota</taxon>
        <taxon>Discoba</taxon>
        <taxon>Euglenozoa</taxon>
        <taxon>Kinetoplastea</taxon>
        <taxon>Metakinetoplastina</taxon>
        <taxon>Trypanosomatida</taxon>
        <taxon>Trypanosomatidae</taxon>
        <taxon>Trypanosoma</taxon>
    </lineage>
</organism>
<evidence type="ECO:0000256" key="2">
    <source>
        <dbReference type="ARBA" id="ARBA00023128"/>
    </source>
</evidence>
<dbReference type="InterPro" id="IPR005631">
    <property type="entry name" value="SDH"/>
</dbReference>
<comment type="subcellular location">
    <subcellularLocation>
        <location evidence="1 4">Mitochondrion matrix</location>
    </subcellularLocation>
</comment>
<comment type="function">
    <text evidence="4">Plays an essential role in the assembly of succinate dehydrogenase (SDH), an enzyme complex (also referred to as respiratory complex II) that is a component of both the tricarboxylic acid (TCA) cycle and the mitochondrial electron transport chain, and which couples the oxidation of succinate to fumarate with the reduction of ubiquinone (coenzyme Q) to ubiquinol. Required for flavinylation (covalent attachment of FAD) of the flavoprotein subunit of the SDH catalytic dimer.</text>
</comment>
<keyword evidence="6" id="KW-1185">Reference proteome</keyword>
<dbReference type="GO" id="GO:0006099">
    <property type="term" value="P:tricarboxylic acid cycle"/>
    <property type="evidence" value="ECO:0007669"/>
    <property type="project" value="TreeGrafter"/>
</dbReference>
<comment type="similarity">
    <text evidence="4">Belongs to the SDHAF2 family.</text>
</comment>
<dbReference type="SUPFAM" id="SSF109910">
    <property type="entry name" value="YgfY-like"/>
    <property type="match status" value="1"/>
</dbReference>
<dbReference type="Pfam" id="PF03937">
    <property type="entry name" value="Sdh5"/>
    <property type="match status" value="1"/>
</dbReference>
<evidence type="ECO:0000256" key="3">
    <source>
        <dbReference type="ARBA" id="ARBA00023186"/>
    </source>
</evidence>
<dbReference type="Proteomes" id="UP000195570">
    <property type="component" value="Unassembled WGS sequence"/>
</dbReference>
<dbReference type="VEuPathDB" id="TriTrypDB:TEOVI_000346200"/>
<dbReference type="GO" id="GO:0006121">
    <property type="term" value="P:mitochondrial electron transport, succinate to ubiquinone"/>
    <property type="evidence" value="ECO:0007669"/>
    <property type="project" value="UniProtKB-UniRule"/>
</dbReference>
<dbReference type="EMBL" id="CZPT02001752">
    <property type="protein sequence ID" value="SCU71880.1"/>
    <property type="molecule type" value="Genomic_DNA"/>
</dbReference>
<dbReference type="RefSeq" id="XP_067082462.1">
    <property type="nucleotide sequence ID" value="XM_067226361.1"/>
</dbReference>
<dbReference type="AlphaFoldDB" id="A0A1G4IHG3"/>